<keyword evidence="5" id="KW-1185">Reference proteome</keyword>
<dbReference type="InterPro" id="IPR013785">
    <property type="entry name" value="Aldolase_TIM"/>
</dbReference>
<dbReference type="AlphaFoldDB" id="A0A375YGH4"/>
<gene>
    <name evidence="4" type="ORF">MPP7335_01923</name>
</gene>
<dbReference type="Gene3D" id="3.20.20.70">
    <property type="entry name" value="Aldolase class I"/>
    <property type="match status" value="1"/>
</dbReference>
<dbReference type="EMBL" id="UEGS01000001">
    <property type="protein sequence ID" value="SRX80183.1"/>
    <property type="molecule type" value="Genomic_DNA"/>
</dbReference>
<dbReference type="Pfam" id="PF03060">
    <property type="entry name" value="NMO"/>
    <property type="match status" value="2"/>
</dbReference>
<dbReference type="STRING" id="39692.BST38_26920"/>
<evidence type="ECO:0000256" key="1">
    <source>
        <dbReference type="ARBA" id="ARBA00022630"/>
    </source>
</evidence>
<dbReference type="PANTHER" id="PTHR32332:SF31">
    <property type="entry name" value="2-NITROPROPANE DIOXYGENASE FAMILY, PUTATIVE (AFU_ORTHOLOGUE AFUA_2G09850)-RELATED"/>
    <property type="match status" value="1"/>
</dbReference>
<accession>A0A375YGH4</accession>
<keyword evidence="1" id="KW-0285">Flavoprotein</keyword>
<evidence type="ECO:0000313" key="4">
    <source>
        <dbReference type="EMBL" id="SRX80183.1"/>
    </source>
</evidence>
<name>A0A375YGH4_MYCPF</name>
<dbReference type="SUPFAM" id="SSF51412">
    <property type="entry name" value="Inosine monophosphate dehydrogenase (IMPDH)"/>
    <property type="match status" value="1"/>
</dbReference>
<proteinExistence type="predicted"/>
<protein>
    <submittedName>
        <fullName evidence="4">Oxidoreductase [Microlunatus phosphovorus NM-1]</fullName>
    </submittedName>
</protein>
<evidence type="ECO:0000256" key="3">
    <source>
        <dbReference type="ARBA" id="ARBA00023002"/>
    </source>
</evidence>
<sequence>MARDMDTISTRWSSAMGLDVPIVNAPMGGAAGGALAAAVSNAGGLGLIGNGSSSSAASLAAQLEILGTLNRPFGIGLIDWVIGKDPQILDTALNARPALLSVSFGADYDWVARAHDAGCVTATQVADVDSALRAVDAGVEVLVARGAEAGGHGTPAVATLPLLSAVLDRVPVPVLAAGGIASGRALAAVLAAGAAGAWIGTAFAACAESLLPAKAGEALAAATAADTLNTRVFDAALGYPWPARFPERVLRNDFTDAWDGRTPDDHARAQLRAAIAADDYRIAPVNAGQGVDDVTAGEPAAAVIARLCADARARLATPPPAS</sequence>
<organism evidence="4 5">
    <name type="scientific">Mycolicibacterium parafortuitum</name>
    <name type="common">Mycobacterium parafortuitum</name>
    <dbReference type="NCBI Taxonomy" id="39692"/>
    <lineage>
        <taxon>Bacteria</taxon>
        <taxon>Bacillati</taxon>
        <taxon>Actinomycetota</taxon>
        <taxon>Actinomycetes</taxon>
        <taxon>Mycobacteriales</taxon>
        <taxon>Mycobacteriaceae</taxon>
        <taxon>Mycolicibacterium</taxon>
    </lineage>
</organism>
<dbReference type="PANTHER" id="PTHR32332">
    <property type="entry name" value="2-NITROPROPANE DIOXYGENASE"/>
    <property type="match status" value="1"/>
</dbReference>
<evidence type="ECO:0000313" key="5">
    <source>
        <dbReference type="Proteomes" id="UP000252008"/>
    </source>
</evidence>
<dbReference type="CDD" id="cd04730">
    <property type="entry name" value="NPD_like"/>
    <property type="match status" value="1"/>
</dbReference>
<evidence type="ECO:0000256" key="2">
    <source>
        <dbReference type="ARBA" id="ARBA00022643"/>
    </source>
</evidence>
<keyword evidence="2" id="KW-0288">FMN</keyword>
<keyword evidence="3" id="KW-0560">Oxidoreductase</keyword>
<dbReference type="Proteomes" id="UP000252008">
    <property type="component" value="Unassembled WGS sequence"/>
</dbReference>
<reference evidence="4 5" key="1">
    <citation type="submission" date="2018-05" db="EMBL/GenBank/DDBJ databases">
        <authorList>
            <consortium name="IHU Genomes"/>
        </authorList>
    </citation>
    <scope>NUCLEOTIDE SEQUENCE [LARGE SCALE GENOMIC DNA]</scope>
    <source>
        <strain evidence="4 5">P7335</strain>
    </source>
</reference>
<dbReference type="InterPro" id="IPR004136">
    <property type="entry name" value="NMO"/>
</dbReference>
<dbReference type="GO" id="GO:0018580">
    <property type="term" value="F:nitronate monooxygenase activity"/>
    <property type="evidence" value="ECO:0007669"/>
    <property type="project" value="InterPro"/>
</dbReference>